<dbReference type="PANTHER" id="PTHR43431:SF7">
    <property type="entry name" value="OXIDOREDUCTASE, SHORT CHAIN DEHYDROGENASE_REDUCTASE FAMILY (AFU_ORTHOLOGUE AFUA_5G14000)"/>
    <property type="match status" value="1"/>
</dbReference>
<evidence type="ECO:0000313" key="2">
    <source>
        <dbReference type="Proteomes" id="UP000068382"/>
    </source>
</evidence>
<dbReference type="RefSeq" id="WP_068240799.1">
    <property type="nucleotide sequence ID" value="NZ_LPUY01000025.1"/>
</dbReference>
<dbReference type="InterPro" id="IPR002347">
    <property type="entry name" value="SDR_fam"/>
</dbReference>
<sequence>MGKVALIVGAGPGLGASLAKAFAQDGYDVALASRRSGSLSELCSEIGAKQYICDASDAESVENLFTQVDDDLGPPDLVIYNAGAYTRGPIAELDLDVVRATLSVNGWGALVVAQAAARRMIPRGSGTMLFTGASAGLKGFAQSAPFAMGKFALRGLCQSLARELAPKNIHVAHIVLDGVVFRPERGEPYANADTALHPDEIARTYLELSRQHNSAWTYEIELRPYVESF</sequence>
<accession>A0A132C0W4</accession>
<dbReference type="Pfam" id="PF00106">
    <property type="entry name" value="adh_short"/>
    <property type="match status" value="1"/>
</dbReference>
<dbReference type="Gene3D" id="3.40.50.720">
    <property type="entry name" value="NAD(P)-binding Rossmann-like Domain"/>
    <property type="match status" value="1"/>
</dbReference>
<dbReference type="EMBL" id="LPUY01000025">
    <property type="protein sequence ID" value="KUP94176.1"/>
    <property type="molecule type" value="Genomic_DNA"/>
</dbReference>
<dbReference type="PRINTS" id="PR00081">
    <property type="entry name" value="GDHRDH"/>
</dbReference>
<dbReference type="AlphaFoldDB" id="A0A132C0W4"/>
<name>A0A132C0W4_9RHOB</name>
<gene>
    <name evidence="1" type="primary">fabG1</name>
    <name evidence="1" type="ORF">TRIHO_09120</name>
</gene>
<protein>
    <submittedName>
        <fullName evidence="1">3-oxoacyl-[acyl-carrier-protein] reductase FabG1</fullName>
        <ecNumber evidence="1">1.1.1.100</ecNumber>
    </submittedName>
</protein>
<proteinExistence type="predicted"/>
<dbReference type="PATRIC" id="fig|1768241.3.peg.948"/>
<dbReference type="GO" id="GO:0004316">
    <property type="term" value="F:3-oxoacyl-[acyl-carrier-protein] reductase (NADPH) activity"/>
    <property type="evidence" value="ECO:0007669"/>
    <property type="project" value="UniProtKB-EC"/>
</dbReference>
<keyword evidence="2" id="KW-1185">Reference proteome</keyword>
<dbReference type="SUPFAM" id="SSF51735">
    <property type="entry name" value="NAD(P)-binding Rossmann-fold domains"/>
    <property type="match status" value="1"/>
</dbReference>
<dbReference type="InterPro" id="IPR036291">
    <property type="entry name" value="NAD(P)-bd_dom_sf"/>
</dbReference>
<keyword evidence="1" id="KW-0560">Oxidoreductase</keyword>
<dbReference type="EC" id="1.1.1.100" evidence="1"/>
<dbReference type="OrthoDB" id="5513072at2"/>
<reference evidence="1 2" key="1">
    <citation type="submission" date="2015-12" db="EMBL/GenBank/DDBJ databases">
        <title>Genome sequence of the marine Rhodobacteraceae strain O3.65, Candidatus Tritonibacter horizontis.</title>
        <authorList>
            <person name="Poehlein A."/>
            <person name="Giebel H.A."/>
            <person name="Voget S."/>
            <person name="Brinkhoff T."/>
        </authorList>
    </citation>
    <scope>NUCLEOTIDE SEQUENCE [LARGE SCALE GENOMIC DNA]</scope>
    <source>
        <strain evidence="1 2">O3.65</strain>
    </source>
</reference>
<comment type="caution">
    <text evidence="1">The sequence shown here is derived from an EMBL/GenBank/DDBJ whole genome shotgun (WGS) entry which is preliminary data.</text>
</comment>
<organism evidence="1 2">
    <name type="scientific">Tritonibacter horizontis</name>
    <dbReference type="NCBI Taxonomy" id="1768241"/>
    <lineage>
        <taxon>Bacteria</taxon>
        <taxon>Pseudomonadati</taxon>
        <taxon>Pseudomonadota</taxon>
        <taxon>Alphaproteobacteria</taxon>
        <taxon>Rhodobacterales</taxon>
        <taxon>Paracoccaceae</taxon>
        <taxon>Tritonibacter</taxon>
    </lineage>
</organism>
<dbReference type="Proteomes" id="UP000068382">
    <property type="component" value="Unassembled WGS sequence"/>
</dbReference>
<evidence type="ECO:0000313" key="1">
    <source>
        <dbReference type="EMBL" id="KUP94176.1"/>
    </source>
</evidence>
<dbReference type="PANTHER" id="PTHR43431">
    <property type="entry name" value="OXIDOREDUCTASE, SHORT CHAIN DEHYDROGENASE/REDUCTASE FAMILY (AFU_ORTHOLOGUE AFUA_5G14000)"/>
    <property type="match status" value="1"/>
</dbReference>